<dbReference type="PANTHER" id="PTHR36122:SF2">
    <property type="entry name" value="NICOTINAMIDE RIBOSIDE TRANSPORTER PNUC"/>
    <property type="match status" value="1"/>
</dbReference>
<keyword evidence="4" id="KW-1003">Cell membrane</keyword>
<evidence type="ECO:0000256" key="8">
    <source>
        <dbReference type="SAM" id="Phobius"/>
    </source>
</evidence>
<keyword evidence="5 8" id="KW-0812">Transmembrane</keyword>
<dbReference type="Proteomes" id="UP001595987">
    <property type="component" value="Unassembled WGS sequence"/>
</dbReference>
<dbReference type="NCBIfam" id="TIGR01528">
    <property type="entry name" value="NMN_trans_PnuC"/>
    <property type="match status" value="1"/>
</dbReference>
<dbReference type="RefSeq" id="WP_213536061.1">
    <property type="nucleotide sequence ID" value="NZ_BOVQ01000005.1"/>
</dbReference>
<keyword evidence="3" id="KW-0813">Transport</keyword>
<evidence type="ECO:0000256" key="1">
    <source>
        <dbReference type="ARBA" id="ARBA00004651"/>
    </source>
</evidence>
<dbReference type="InterPro" id="IPR006419">
    <property type="entry name" value="NMN_transpt_PnuC"/>
</dbReference>
<feature type="transmembrane region" description="Helical" evidence="8">
    <location>
        <begin position="106"/>
        <end position="124"/>
    </location>
</feature>
<evidence type="ECO:0000256" key="6">
    <source>
        <dbReference type="ARBA" id="ARBA00022989"/>
    </source>
</evidence>
<protein>
    <submittedName>
        <fullName evidence="9">Nicotinamide riboside transporter PnuC</fullName>
    </submittedName>
</protein>
<feature type="transmembrane region" description="Helical" evidence="8">
    <location>
        <begin position="34"/>
        <end position="51"/>
    </location>
</feature>
<keyword evidence="7 8" id="KW-0472">Membrane</keyword>
<dbReference type="EMBL" id="JBHSGD010000005">
    <property type="protein sequence ID" value="MFC4652535.1"/>
    <property type="molecule type" value="Genomic_DNA"/>
</dbReference>
<keyword evidence="10" id="KW-1185">Reference proteome</keyword>
<evidence type="ECO:0000313" key="10">
    <source>
        <dbReference type="Proteomes" id="UP001595987"/>
    </source>
</evidence>
<comment type="caution">
    <text evidence="9">The sequence shown here is derived from an EMBL/GenBank/DDBJ whole genome shotgun (WGS) entry which is preliminary data.</text>
</comment>
<feature type="transmembrane region" description="Helical" evidence="8">
    <location>
        <begin position="82"/>
        <end position="100"/>
    </location>
</feature>
<feature type="transmembrane region" description="Helical" evidence="8">
    <location>
        <begin position="196"/>
        <end position="215"/>
    </location>
</feature>
<name>A0ABV9JGB5_9LACT</name>
<evidence type="ECO:0000256" key="5">
    <source>
        <dbReference type="ARBA" id="ARBA00022692"/>
    </source>
</evidence>
<comment type="subcellular location">
    <subcellularLocation>
        <location evidence="1">Cell membrane</location>
        <topology evidence="1">Multi-pass membrane protein</topology>
    </subcellularLocation>
</comment>
<dbReference type="Pfam" id="PF04973">
    <property type="entry name" value="NMN_transporter"/>
    <property type="match status" value="1"/>
</dbReference>
<feature type="transmembrane region" description="Helical" evidence="8">
    <location>
        <begin position="57"/>
        <end position="75"/>
    </location>
</feature>
<evidence type="ECO:0000256" key="2">
    <source>
        <dbReference type="ARBA" id="ARBA00006669"/>
    </source>
</evidence>
<evidence type="ECO:0000256" key="7">
    <source>
        <dbReference type="ARBA" id="ARBA00023136"/>
    </source>
</evidence>
<accession>A0ABV9JGB5</accession>
<dbReference type="PANTHER" id="PTHR36122">
    <property type="entry name" value="NICOTINAMIDE RIBOSIDE TRANSPORTER PNUC"/>
    <property type="match status" value="1"/>
</dbReference>
<gene>
    <name evidence="9" type="primary">pnuC</name>
    <name evidence="9" type="ORF">ACFO26_06400</name>
</gene>
<feature type="transmembrane region" description="Helical" evidence="8">
    <location>
        <begin position="221"/>
        <end position="243"/>
    </location>
</feature>
<proteinExistence type="inferred from homology"/>
<sequence>MNTRKLTIFIEGIRNSFNPKVIVKELTTLTGKDYLLLTILLASQVVAYILSGTFDTMSNLSLIVGLITIVNLILVNRGRLTNYTFGLISTIFWFVVAMRTHLVGDMFSQSYYLVMQFIGIYAWQKDLSETQKDEVTSKKITLPKALLSVIAFAIIYGIVLLTSHHLGGQQIFLDASLLPLAIISQLLMTYGYRSQWIGWILIDMINVVIWFNTLQTTGSSVLGMFILQIAMLINAFYGAYLWFTKDSVSDNNDILSTELG</sequence>
<evidence type="ECO:0000256" key="4">
    <source>
        <dbReference type="ARBA" id="ARBA00022475"/>
    </source>
</evidence>
<evidence type="ECO:0000313" key="9">
    <source>
        <dbReference type="EMBL" id="MFC4652535.1"/>
    </source>
</evidence>
<reference evidence="10" key="1">
    <citation type="journal article" date="2019" name="Int. J. Syst. Evol. Microbiol.">
        <title>The Global Catalogue of Microorganisms (GCM) 10K type strain sequencing project: providing services to taxonomists for standard genome sequencing and annotation.</title>
        <authorList>
            <consortium name="The Broad Institute Genomics Platform"/>
            <consortium name="The Broad Institute Genome Sequencing Center for Infectious Disease"/>
            <person name="Wu L."/>
            <person name="Ma J."/>
        </authorList>
    </citation>
    <scope>NUCLEOTIDE SEQUENCE [LARGE SCALE GENOMIC DNA]</scope>
    <source>
        <strain evidence="10">CCUG 63287</strain>
    </source>
</reference>
<evidence type="ECO:0000256" key="3">
    <source>
        <dbReference type="ARBA" id="ARBA00022448"/>
    </source>
</evidence>
<keyword evidence="6 8" id="KW-1133">Transmembrane helix</keyword>
<organism evidence="9 10">
    <name type="scientific">Lactococcus nasutitermitis</name>
    <dbReference type="NCBI Taxonomy" id="1652957"/>
    <lineage>
        <taxon>Bacteria</taxon>
        <taxon>Bacillati</taxon>
        <taxon>Bacillota</taxon>
        <taxon>Bacilli</taxon>
        <taxon>Lactobacillales</taxon>
        <taxon>Streptococcaceae</taxon>
        <taxon>Lactococcus</taxon>
    </lineage>
</organism>
<feature type="transmembrane region" description="Helical" evidence="8">
    <location>
        <begin position="145"/>
        <end position="165"/>
    </location>
</feature>
<comment type="similarity">
    <text evidence="2">Belongs to the nicotinamide ribonucleoside (NR) uptake permease (TC 4.B.1) family.</text>
</comment>